<evidence type="ECO:0000259" key="3">
    <source>
        <dbReference type="PROSITE" id="PS50966"/>
    </source>
</evidence>
<dbReference type="GO" id="GO:0008270">
    <property type="term" value="F:zinc ion binding"/>
    <property type="evidence" value="ECO:0007669"/>
    <property type="project" value="UniProtKB-KW"/>
</dbReference>
<comment type="caution">
    <text evidence="4">The sequence shown here is derived from an EMBL/GenBank/DDBJ whole genome shotgun (WGS) entry which is preliminary data.</text>
</comment>
<name>A0AAD8IAV1_9APIA</name>
<evidence type="ECO:0000313" key="4">
    <source>
        <dbReference type="EMBL" id="KAK1381674.1"/>
    </source>
</evidence>
<keyword evidence="1" id="KW-0862">Zinc</keyword>
<sequence length="370" mass="43256">MDKNRDIEESEQAWLKFKEKYKHSFEDPLTDKQKNELESWRWLENMYDQRKHWVRAYLQNTIFAGMKSSQRSENRRDKEEDQDFICMSTKPDLTKLTPIESHASQVYTKNVFNKFKEEFVCVFHCRHKKLKKDGDKSTYQVTYNYDDKVVSHVVNIISEFDFKCSCAHFETTGLLCKHILYLMKQKFDFTSIPEKYILPRWTLGARHSSCSKADKILEDSQKITGEHKVKVLQAWNFRTYMDRIFDRVVRRPEFLVAATNCLENLTEQLDIVEAKLEDTITVTEVGNQVTPMSHTSQITIRDPSKCKTKGRPKVAKGILSGKQASQVQTKSREKMFPETLNGTEDARVSVDESAEGLNFILRGKMDNTVK</sequence>
<keyword evidence="1" id="KW-0479">Metal-binding</keyword>
<reference evidence="4" key="2">
    <citation type="submission" date="2023-05" db="EMBL/GenBank/DDBJ databases">
        <authorList>
            <person name="Schelkunov M.I."/>
        </authorList>
    </citation>
    <scope>NUCLEOTIDE SEQUENCE</scope>
    <source>
        <strain evidence="4">Hsosn_3</strain>
        <tissue evidence="4">Leaf</tissue>
    </source>
</reference>
<keyword evidence="1" id="KW-0863">Zinc-finger</keyword>
<dbReference type="PANTHER" id="PTHR47718:SF6">
    <property type="entry name" value="PROTEIN FAR1-RELATED SEQUENCE"/>
    <property type="match status" value="1"/>
</dbReference>
<reference evidence="4" key="1">
    <citation type="submission" date="2023-02" db="EMBL/GenBank/DDBJ databases">
        <title>Genome of toxic invasive species Heracleum sosnowskyi carries increased number of genes despite the absence of recent whole-genome duplications.</title>
        <authorList>
            <person name="Schelkunov M."/>
            <person name="Shtratnikova V."/>
            <person name="Makarenko M."/>
            <person name="Klepikova A."/>
            <person name="Omelchenko D."/>
            <person name="Novikova G."/>
            <person name="Obukhova E."/>
            <person name="Bogdanov V."/>
            <person name="Penin A."/>
            <person name="Logacheva M."/>
        </authorList>
    </citation>
    <scope>NUCLEOTIDE SEQUENCE</scope>
    <source>
        <strain evidence="4">Hsosn_3</strain>
        <tissue evidence="4">Leaf</tissue>
    </source>
</reference>
<dbReference type="PANTHER" id="PTHR47718">
    <property type="entry name" value="OS01G0519700 PROTEIN"/>
    <property type="match status" value="1"/>
</dbReference>
<dbReference type="Pfam" id="PF04434">
    <property type="entry name" value="SWIM"/>
    <property type="match status" value="1"/>
</dbReference>
<evidence type="ECO:0000256" key="1">
    <source>
        <dbReference type="PROSITE-ProRule" id="PRU00325"/>
    </source>
</evidence>
<dbReference type="PROSITE" id="PS50966">
    <property type="entry name" value="ZF_SWIM"/>
    <property type="match status" value="1"/>
</dbReference>
<dbReference type="AlphaFoldDB" id="A0AAD8IAV1"/>
<protein>
    <recommendedName>
        <fullName evidence="3">SWIM-type domain-containing protein</fullName>
    </recommendedName>
</protein>
<feature type="domain" description="SWIM-type" evidence="3">
    <location>
        <begin position="139"/>
        <end position="187"/>
    </location>
</feature>
<evidence type="ECO:0000256" key="2">
    <source>
        <dbReference type="SAM" id="Coils"/>
    </source>
</evidence>
<feature type="coiled-coil region" evidence="2">
    <location>
        <begin position="255"/>
        <end position="282"/>
    </location>
</feature>
<gene>
    <name evidence="4" type="ORF">POM88_019409</name>
</gene>
<proteinExistence type="predicted"/>
<dbReference type="Proteomes" id="UP001237642">
    <property type="component" value="Unassembled WGS sequence"/>
</dbReference>
<dbReference type="InterPro" id="IPR007527">
    <property type="entry name" value="Znf_SWIM"/>
</dbReference>
<keyword evidence="2" id="KW-0175">Coiled coil</keyword>
<accession>A0AAD8IAV1</accession>
<evidence type="ECO:0000313" key="5">
    <source>
        <dbReference type="Proteomes" id="UP001237642"/>
    </source>
</evidence>
<organism evidence="4 5">
    <name type="scientific">Heracleum sosnowskyi</name>
    <dbReference type="NCBI Taxonomy" id="360622"/>
    <lineage>
        <taxon>Eukaryota</taxon>
        <taxon>Viridiplantae</taxon>
        <taxon>Streptophyta</taxon>
        <taxon>Embryophyta</taxon>
        <taxon>Tracheophyta</taxon>
        <taxon>Spermatophyta</taxon>
        <taxon>Magnoliopsida</taxon>
        <taxon>eudicotyledons</taxon>
        <taxon>Gunneridae</taxon>
        <taxon>Pentapetalae</taxon>
        <taxon>asterids</taxon>
        <taxon>campanulids</taxon>
        <taxon>Apiales</taxon>
        <taxon>Apiaceae</taxon>
        <taxon>Apioideae</taxon>
        <taxon>apioid superclade</taxon>
        <taxon>Tordylieae</taxon>
        <taxon>Tordyliinae</taxon>
        <taxon>Heracleum</taxon>
    </lineage>
</organism>
<dbReference type="EMBL" id="JAUIZM010000005">
    <property type="protein sequence ID" value="KAK1381674.1"/>
    <property type="molecule type" value="Genomic_DNA"/>
</dbReference>
<keyword evidence="5" id="KW-1185">Reference proteome</keyword>